<protein>
    <recommendedName>
        <fullName evidence="4">Nutrient deprivation-induced protein</fullName>
    </recommendedName>
</protein>
<evidence type="ECO:0000256" key="1">
    <source>
        <dbReference type="SAM" id="MobiDB-lite"/>
    </source>
</evidence>
<dbReference type="Proteomes" id="UP000245631">
    <property type="component" value="Unassembled WGS sequence"/>
</dbReference>
<evidence type="ECO:0008006" key="4">
    <source>
        <dbReference type="Google" id="ProtNLM"/>
    </source>
</evidence>
<proteinExistence type="predicted"/>
<gene>
    <name evidence="2" type="ORF">C8D77_12038</name>
</gene>
<dbReference type="RefSeq" id="WP_109671840.1">
    <property type="nucleotide sequence ID" value="NZ_QGGH01000020.1"/>
</dbReference>
<comment type="caution">
    <text evidence="2">The sequence shown here is derived from an EMBL/GenBank/DDBJ whole genome shotgun (WGS) entry which is preliminary data.</text>
</comment>
<sequence>MAQLNNDIRQIMVQSRAERQALFEPVSEISRRVQPRHLVEVSTHYAKHKVAGVIGGVTDAIKNNGGMAAAVALGAVAVFDAGRRSAEGSTETANAKRLETPSGEQDAGEVIGPQMERPQQHVTNLSRAKVLAGPAGGLLLGHIIGRAFDPTAKEQELFGKAAGEVHDAASEFINQHSHGAKVAAAQAFGFARYTAAFLAILAAASDYLKQPVEDGGGRSSDA</sequence>
<evidence type="ECO:0000313" key="2">
    <source>
        <dbReference type="EMBL" id="PWJ86940.1"/>
    </source>
</evidence>
<reference evidence="2 3" key="1">
    <citation type="submission" date="2018-05" db="EMBL/GenBank/DDBJ databases">
        <title>Genomic Encyclopedia of Type Strains, Phase IV (KMG-IV): sequencing the most valuable type-strain genomes for metagenomic binning, comparative biology and taxonomic classification.</title>
        <authorList>
            <person name="Goeker M."/>
        </authorList>
    </citation>
    <scope>NUCLEOTIDE SEQUENCE [LARGE SCALE GENOMIC DNA]</scope>
    <source>
        <strain evidence="2 3">DSM 2626</strain>
    </source>
</reference>
<dbReference type="AlphaFoldDB" id="A0A8E2W6D3"/>
<dbReference type="EMBL" id="QGGH01000020">
    <property type="protein sequence ID" value="PWJ86940.1"/>
    <property type="molecule type" value="Genomic_DNA"/>
</dbReference>
<feature type="region of interest" description="Disordered" evidence="1">
    <location>
        <begin position="84"/>
        <end position="107"/>
    </location>
</feature>
<name>A0A8E2W6D3_RHILI</name>
<accession>A0A8E2W6D3</accession>
<dbReference type="GeneID" id="61055977"/>
<organism evidence="2 3">
    <name type="scientific">Rhizobium loti</name>
    <name type="common">Mesorhizobium loti</name>
    <dbReference type="NCBI Taxonomy" id="381"/>
    <lineage>
        <taxon>Bacteria</taxon>
        <taxon>Pseudomonadati</taxon>
        <taxon>Pseudomonadota</taxon>
        <taxon>Alphaproteobacteria</taxon>
        <taxon>Hyphomicrobiales</taxon>
        <taxon>Phyllobacteriaceae</taxon>
        <taxon>Mesorhizobium</taxon>
    </lineage>
</organism>
<evidence type="ECO:0000313" key="3">
    <source>
        <dbReference type="Proteomes" id="UP000245631"/>
    </source>
</evidence>